<dbReference type="GO" id="GO:0000502">
    <property type="term" value="C:proteasome complex"/>
    <property type="evidence" value="ECO:0007669"/>
    <property type="project" value="UniProtKB-KW"/>
</dbReference>
<dbReference type="PANTHER" id="PTHR33559">
    <property type="entry name" value="PROTEASOME ASSEMBLY CHAPERONE 4"/>
    <property type="match status" value="1"/>
</dbReference>
<keyword evidence="2" id="KW-1185">Reference proteome</keyword>
<proteinExistence type="predicted"/>
<dbReference type="PANTHER" id="PTHR33559:SF1">
    <property type="entry name" value="PROTEASOME ASSEMBLY CHAPERONE 4"/>
    <property type="match status" value="1"/>
</dbReference>
<evidence type="ECO:0000313" key="1">
    <source>
        <dbReference type="EMBL" id="GFE55341.1"/>
    </source>
</evidence>
<organism evidence="1 2">
    <name type="scientific">Babesia ovis</name>
    <dbReference type="NCBI Taxonomy" id="5869"/>
    <lineage>
        <taxon>Eukaryota</taxon>
        <taxon>Sar</taxon>
        <taxon>Alveolata</taxon>
        <taxon>Apicomplexa</taxon>
        <taxon>Aconoidasida</taxon>
        <taxon>Piroplasmida</taxon>
        <taxon>Babesiidae</taxon>
        <taxon>Babesia</taxon>
    </lineage>
</organism>
<name>A0A9W5TDE4_BABOV</name>
<dbReference type="OrthoDB" id="368507at2759"/>
<protein>
    <submittedName>
        <fullName evidence="1">Proteasome assembly chaperone 4</fullName>
    </submittedName>
</protein>
<dbReference type="EMBL" id="BLIY01000020">
    <property type="protein sequence ID" value="GFE55341.1"/>
    <property type="molecule type" value="Genomic_DNA"/>
</dbReference>
<dbReference type="GO" id="GO:0043248">
    <property type="term" value="P:proteasome assembly"/>
    <property type="evidence" value="ECO:0007669"/>
    <property type="project" value="InterPro"/>
</dbReference>
<evidence type="ECO:0000313" key="2">
    <source>
        <dbReference type="Proteomes" id="UP001057455"/>
    </source>
</evidence>
<sequence>MELHKTSFSLYDKTVNVMSVEFQKGIYIWVGDESLIYQDLHCGFPANNIQGEETVGSTLIGELDAISADLAKTLAKRFNTAVFISCNINETDCSALFVLQQELMDAMIKMYPQYVKK</sequence>
<reference evidence="1" key="1">
    <citation type="submission" date="2019-12" db="EMBL/GenBank/DDBJ databases">
        <title>Genome sequence of Babesia ovis.</title>
        <authorList>
            <person name="Yamagishi J."/>
            <person name="Sevinc F."/>
            <person name="Xuan X."/>
        </authorList>
    </citation>
    <scope>NUCLEOTIDE SEQUENCE</scope>
    <source>
        <strain evidence="1">Selcuk</strain>
    </source>
</reference>
<dbReference type="InterPro" id="IPR032157">
    <property type="entry name" value="PAC4"/>
</dbReference>
<dbReference type="Proteomes" id="UP001057455">
    <property type="component" value="Unassembled WGS sequence"/>
</dbReference>
<keyword evidence="1" id="KW-0647">Proteasome</keyword>
<comment type="caution">
    <text evidence="1">The sequence shown here is derived from an EMBL/GenBank/DDBJ whole genome shotgun (WGS) entry which is preliminary data.</text>
</comment>
<accession>A0A9W5TDE4</accession>
<dbReference type="AlphaFoldDB" id="A0A9W5TDE4"/>
<dbReference type="Pfam" id="PF16093">
    <property type="entry name" value="PAC4"/>
    <property type="match status" value="1"/>
</dbReference>
<gene>
    <name evidence="1" type="ORF">BaOVIS_027450</name>
</gene>